<keyword evidence="7" id="KW-0862">Zinc</keyword>
<dbReference type="PANTHER" id="PTHR37984:SF5">
    <property type="entry name" value="PROTEIN NYNRIN-LIKE"/>
    <property type="match status" value="1"/>
</dbReference>
<keyword evidence="7" id="KW-0863">Zinc-finger</keyword>
<feature type="compositionally biased region" description="Basic residues" evidence="8">
    <location>
        <begin position="2166"/>
        <end position="2176"/>
    </location>
</feature>
<dbReference type="InterPro" id="IPR050951">
    <property type="entry name" value="Retrovirus_Pol_polyprotein"/>
</dbReference>
<evidence type="ECO:0000256" key="7">
    <source>
        <dbReference type="PROSITE-ProRule" id="PRU00047"/>
    </source>
</evidence>
<dbReference type="InterPro" id="IPR012337">
    <property type="entry name" value="RNaseH-like_sf"/>
</dbReference>
<gene>
    <name evidence="14" type="ORF">ADUPG1_006596</name>
</gene>
<dbReference type="CDD" id="cd09274">
    <property type="entry name" value="RNase_HI_RT_Ty3"/>
    <property type="match status" value="1"/>
</dbReference>
<dbReference type="EMBL" id="BQXS01009986">
    <property type="protein sequence ID" value="GKT32433.1"/>
    <property type="molecule type" value="Genomic_DNA"/>
</dbReference>
<evidence type="ECO:0000256" key="1">
    <source>
        <dbReference type="ARBA" id="ARBA00022679"/>
    </source>
</evidence>
<dbReference type="PROSITE" id="PS50175">
    <property type="entry name" value="ASP_PROT_RETROV"/>
    <property type="match status" value="1"/>
</dbReference>
<dbReference type="InterPro" id="IPR001969">
    <property type="entry name" value="Aspartic_peptidase_AS"/>
</dbReference>
<dbReference type="PROSITE" id="PS50158">
    <property type="entry name" value="ZF_CCHC"/>
    <property type="match status" value="1"/>
</dbReference>
<accession>A0ABQ5KIT5</accession>
<feature type="region of interest" description="Disordered" evidence="8">
    <location>
        <begin position="446"/>
        <end position="495"/>
    </location>
</feature>
<feature type="domain" description="Peptidase A2" evidence="11">
    <location>
        <begin position="872"/>
        <end position="886"/>
    </location>
</feature>
<dbReference type="Gene3D" id="1.10.340.70">
    <property type="match status" value="1"/>
</dbReference>
<dbReference type="Pfam" id="PF17917">
    <property type="entry name" value="RT_RNaseH"/>
    <property type="match status" value="1"/>
</dbReference>
<organism evidence="14 15">
    <name type="scientific">Aduncisulcus paluster</name>
    <dbReference type="NCBI Taxonomy" id="2918883"/>
    <lineage>
        <taxon>Eukaryota</taxon>
        <taxon>Metamonada</taxon>
        <taxon>Carpediemonas-like organisms</taxon>
        <taxon>Aduncisulcus</taxon>
    </lineage>
</organism>
<dbReference type="InterPro" id="IPR041373">
    <property type="entry name" value="RT_RNaseH"/>
</dbReference>
<dbReference type="SUPFAM" id="SSF56672">
    <property type="entry name" value="DNA/RNA polymerases"/>
    <property type="match status" value="1"/>
</dbReference>
<name>A0ABQ5KIT5_9EUKA</name>
<dbReference type="CDD" id="cd01647">
    <property type="entry name" value="RT_LTR"/>
    <property type="match status" value="1"/>
</dbReference>
<feature type="compositionally biased region" description="Basic and acidic residues" evidence="8">
    <location>
        <begin position="475"/>
        <end position="491"/>
    </location>
</feature>
<dbReference type="Pfam" id="PF17921">
    <property type="entry name" value="Integrase_H2C2"/>
    <property type="match status" value="1"/>
</dbReference>
<dbReference type="InterPro" id="IPR041588">
    <property type="entry name" value="Integrase_H2C2"/>
</dbReference>
<feature type="region of interest" description="Disordered" evidence="8">
    <location>
        <begin position="2166"/>
        <end position="2196"/>
    </location>
</feature>
<feature type="compositionally biased region" description="Basic and acidic residues" evidence="8">
    <location>
        <begin position="47"/>
        <end position="58"/>
    </location>
</feature>
<dbReference type="InterPro" id="IPR001995">
    <property type="entry name" value="Peptidase_A2_cat"/>
</dbReference>
<feature type="domain" description="Reverse transcriptase" evidence="12">
    <location>
        <begin position="1166"/>
        <end position="1345"/>
    </location>
</feature>
<evidence type="ECO:0000256" key="4">
    <source>
        <dbReference type="ARBA" id="ARBA00022759"/>
    </source>
</evidence>
<dbReference type="InterPro" id="IPR000953">
    <property type="entry name" value="Chromo/chromo_shadow_dom"/>
</dbReference>
<dbReference type="SUPFAM" id="SSF54160">
    <property type="entry name" value="Chromo domain-like"/>
    <property type="match status" value="1"/>
</dbReference>
<dbReference type="PROSITE" id="PS00141">
    <property type="entry name" value="ASP_PROTEASE"/>
    <property type="match status" value="1"/>
</dbReference>
<dbReference type="Gene3D" id="2.40.50.40">
    <property type="match status" value="1"/>
</dbReference>
<evidence type="ECO:0000256" key="5">
    <source>
        <dbReference type="ARBA" id="ARBA00022801"/>
    </source>
</evidence>
<feature type="domain" description="Integrase catalytic" evidence="13">
    <location>
        <begin position="1756"/>
        <end position="1917"/>
    </location>
</feature>
<proteinExistence type="predicted"/>
<dbReference type="SMART" id="SM00343">
    <property type="entry name" value="ZnF_C2HC"/>
    <property type="match status" value="2"/>
</dbReference>
<dbReference type="InterPro" id="IPR043128">
    <property type="entry name" value="Rev_trsase/Diguanyl_cyclase"/>
</dbReference>
<evidence type="ECO:0000313" key="15">
    <source>
        <dbReference type="Proteomes" id="UP001057375"/>
    </source>
</evidence>
<evidence type="ECO:0000259" key="10">
    <source>
        <dbReference type="PROSITE" id="PS50158"/>
    </source>
</evidence>
<keyword evidence="4" id="KW-0255">Endonuclease</keyword>
<dbReference type="PROSITE" id="PS50013">
    <property type="entry name" value="CHROMO_2"/>
    <property type="match status" value="1"/>
</dbReference>
<dbReference type="Proteomes" id="UP001057375">
    <property type="component" value="Unassembled WGS sequence"/>
</dbReference>
<comment type="caution">
    <text evidence="14">The sequence shown here is derived from an EMBL/GenBank/DDBJ whole genome shotgun (WGS) entry which is preliminary data.</text>
</comment>
<evidence type="ECO:0000256" key="8">
    <source>
        <dbReference type="SAM" id="MobiDB-lite"/>
    </source>
</evidence>
<feature type="compositionally biased region" description="Basic and acidic residues" evidence="8">
    <location>
        <begin position="446"/>
        <end position="460"/>
    </location>
</feature>
<dbReference type="PANTHER" id="PTHR37984">
    <property type="entry name" value="PROTEIN CBG26694"/>
    <property type="match status" value="1"/>
</dbReference>
<dbReference type="Gene3D" id="4.10.60.10">
    <property type="entry name" value="Zinc finger, CCHC-type"/>
    <property type="match status" value="1"/>
</dbReference>
<keyword evidence="6" id="KW-0695">RNA-directed DNA polymerase</keyword>
<evidence type="ECO:0000313" key="14">
    <source>
        <dbReference type="EMBL" id="GKT32433.1"/>
    </source>
</evidence>
<evidence type="ECO:0000256" key="6">
    <source>
        <dbReference type="ARBA" id="ARBA00022918"/>
    </source>
</evidence>
<sequence>MGKSSKPKTTKLTDVSISETTKGKLKLGTKKSGVIADVPSDDLLVEQEHSETKSHELGSEVTGSTFSDGVRNNTLSRGDLGSTALFTESGVRKKVLPVIKEKVGQPPRGNFIYQLARAHCDEVIDFCHKVLDMVKSDSVVVLPSMGTLMDDGVLSVISSLSGIEFDVSCGDHEYVLETLNAILKYYMSTNLFEVFVRNSASLVCECSVVEGREEADVNSVSDYVVAWKALMKRSGSESWTMIQMKRAVDIFVEGLRPTELGSKIKTDVRDFRLFGGQVSSGSSGGLVYEVDDMNGIIRYTLRLVSEADKNRALGEAQVGRASIGDLKRRSSDAVSELDRGFTMERTFGAFEHKRGSSSSSMCSSSDSLRPMCPYCGSSDHFAWKCKSCGDGDGKRRIIDDERWTVYKQALISSDYSGLVATFIKFREMCKPEEEWSKKKSFVDSAVKAHQERSSRHDGGRRQSGGGGYRGYRGGGYRDRGRRDHGGVRDGGRGSGDYASSNWQPYSHVQCFKCGEFGHFSRVCTGTPLPIEEQRKIKAEVEKRSKRIARYKEMIIEACDRGELVLKYFDGELILRGTKDWWIEAYRRAFNMYLHEKVNAEKTADEPERERGVMVMVKDKAVVGDTTAVDKKRNDAGGDKRRHRVLYSEAIDGVTIPKRLCPLERDVTQYQDPREGGGPWVDDVDDLTIDKKVRKEIEDLSNVPGVGEQLEALRLEKGAGGTVLEQIPVEILAGKTPFNASKPLMEKEIEDLSNVPGVGEQLEALRLEKGAGGTVLEQIPVEILAGKTPFNASKPLMESNWKPGCTGPVDYKPVAPLKANSVRDFNLDTVNAHVMALTARKDCKCMTMDTGDDPKAGVVTVTVYCFKTGTRSVKCLFDTGADISLISTSWLDHCGYSVGMKTGELPVWKQKKLFGDMIRKADKPLVFTVFGGGKIICTHYVVLKIAVCRGDGRKRNQTTTTRGFITFWLSPWLQKDVPMIVGRDGMEAMRLSVGVTDVRGYRSPVDQRKEIELVLKQLADRTGCESFISGDLKPGVGDKSGEIVTADQVTRDPRIDAIVNTMGDELVDGLKTVIDTLDEITPGDVEKYKNSIAKDSGGVNDVSGYFSVIIAMLMVVSNLFDGLDVVPANVGKFKIELTDPDVVISEPYRRIRRDWAKEIYNQLVEMVDKKVIRPSTTEYHCATVIVPKKNGKLRLCVDYRPLNKVTKGMGQVLPVIDDLFQLLGGTKYYAVLDLTSGYWQLEVEESSKKFTSFVTQFGQYEFNRLPFGLKNAPPFFQECMNRVLTGLIGMVCCVYLDDIIVFSDTMPGLLVSLFAVLLRLDMFNLKVNLEKTVIGAKEVEFLGFMISGDGIRRSPKKLAALKKFKKLKNVSDVRSFLGTANYLKKFIHKYSDKVKPLTSMVGKNAVFKWSDEVQTAIDTVVNDLEKGLCLEFPRPGAELHLFTDASLCGIGGVLMQFDPGDKKRENPGVIEFLSRTLSAQEQTQTTTEREALAVFFCICKCEFHLRGRKFWIHTDHKNLKWIQNTKSAKVERWRTYLSDFDFKLEYIAGKKNIVADTLSRIGHREKKLQRGEKCKVMSNDEADAEIMDWRPSHVKARATPLRGEYPEIIVRDSLVHPKPGEDLEPKVVMFLKAGESLVEPGAHDSKEKWIEKIRKSQREHLASSVWTDKPDDFIFEVDGKILVPEVDKKLVTEIMNAVHDDPLAGHVGISKMVKSIKDNGVYICNANIHAKEHVDKCLVCQRLRARLLVRRMMKSTAVDHPFDTVAVDTVGPITVSNSGNRYLVVMVDMFTRWTEIVATENKSAEVTAQALIDGVFGRFGLPRVIQSDRGGEYVNGIVRELYTRLGISQHKVLAARPTANGMVERANQEVIRHIRIAISMLGFKEDWERAIPMAQYVINTTVNRMTGVSPYQALFGHWYKPTRGSLLQWKSKDGKSDVNVDDIDDKDLMAEYVKMLKKHVSRVHVVMRKANEEATLRRDKKMAPGVDEFNKKVERRLLSGVQIERVVDEGGVAKTRLVYTPGCFVLVKPRTKIDHKFSSRLLGPWLVVKHNLETETVTLKSIVDGKTRKLASEAVVPFDDSHATWDDMIEAATLDKEEYVLEEVVSHTRNPRGKSGEKDKYRFTVKWLGYDETTVEPWSNLEGSTQFVEYCKRDKKLKEIFLTKSRNKNGKGKRKRKDWQIEDSESSEETSDEDYTE</sequence>
<keyword evidence="7" id="KW-0479">Metal-binding</keyword>
<evidence type="ECO:0000259" key="12">
    <source>
        <dbReference type="PROSITE" id="PS50878"/>
    </source>
</evidence>
<keyword evidence="15" id="KW-1185">Reference proteome</keyword>
<feature type="domain" description="CCHC-type" evidence="10">
    <location>
        <begin position="510"/>
        <end position="523"/>
    </location>
</feature>
<dbReference type="InterPro" id="IPR000477">
    <property type="entry name" value="RT_dom"/>
</dbReference>
<dbReference type="SUPFAM" id="SSF57756">
    <property type="entry name" value="Retrovirus zinc finger-like domains"/>
    <property type="match status" value="1"/>
</dbReference>
<evidence type="ECO:0000256" key="3">
    <source>
        <dbReference type="ARBA" id="ARBA00022722"/>
    </source>
</evidence>
<dbReference type="PROSITE" id="PS50994">
    <property type="entry name" value="INTEGRASE"/>
    <property type="match status" value="1"/>
</dbReference>
<evidence type="ECO:0000256" key="2">
    <source>
        <dbReference type="ARBA" id="ARBA00022695"/>
    </source>
</evidence>
<protein>
    <submittedName>
        <fullName evidence="14">Retrovirus-related Pol polyprotein from transposon 412</fullName>
    </submittedName>
</protein>
<feature type="compositionally biased region" description="Polar residues" evidence="8">
    <location>
        <begin position="61"/>
        <end position="73"/>
    </location>
</feature>
<keyword evidence="3" id="KW-0540">Nuclease</keyword>
<feature type="domain" description="Chromo" evidence="9">
    <location>
        <begin position="2098"/>
        <end position="2152"/>
    </location>
</feature>
<dbReference type="Gene3D" id="3.30.420.10">
    <property type="entry name" value="Ribonuclease H-like superfamily/Ribonuclease H"/>
    <property type="match status" value="1"/>
</dbReference>
<reference evidence="14" key="1">
    <citation type="submission" date="2022-03" db="EMBL/GenBank/DDBJ databases">
        <title>Draft genome sequence of Aduncisulcus paluster, a free-living microaerophilic Fornicata.</title>
        <authorList>
            <person name="Yuyama I."/>
            <person name="Kume K."/>
            <person name="Tamura T."/>
            <person name="Inagaki Y."/>
            <person name="Hashimoto T."/>
        </authorList>
    </citation>
    <scope>NUCLEOTIDE SEQUENCE</scope>
    <source>
        <strain evidence="14">NY0171</strain>
    </source>
</reference>
<feature type="region of interest" description="Disordered" evidence="8">
    <location>
        <begin position="47"/>
        <end position="73"/>
    </location>
</feature>
<feature type="compositionally biased region" description="Gly residues" evidence="8">
    <location>
        <begin position="461"/>
        <end position="474"/>
    </location>
</feature>
<dbReference type="Pfam" id="PF00665">
    <property type="entry name" value="rve"/>
    <property type="match status" value="1"/>
</dbReference>
<keyword evidence="2" id="KW-0548">Nucleotidyltransferase</keyword>
<evidence type="ECO:0000259" key="9">
    <source>
        <dbReference type="PROSITE" id="PS50013"/>
    </source>
</evidence>
<dbReference type="Gene3D" id="3.10.10.10">
    <property type="entry name" value="HIV Type 1 Reverse Transcriptase, subunit A, domain 1"/>
    <property type="match status" value="1"/>
</dbReference>
<dbReference type="Gene3D" id="3.30.70.270">
    <property type="match status" value="2"/>
</dbReference>
<keyword evidence="5" id="KW-0378">Hydrolase</keyword>
<dbReference type="InterPro" id="IPR001584">
    <property type="entry name" value="Integrase_cat-core"/>
</dbReference>
<keyword evidence="1" id="KW-0808">Transferase</keyword>
<feature type="compositionally biased region" description="Acidic residues" evidence="8">
    <location>
        <begin position="2180"/>
        <end position="2196"/>
    </location>
</feature>
<dbReference type="InterPro" id="IPR036875">
    <property type="entry name" value="Znf_CCHC_sf"/>
</dbReference>
<dbReference type="InterPro" id="IPR001878">
    <property type="entry name" value="Znf_CCHC"/>
</dbReference>
<dbReference type="SUPFAM" id="SSF53098">
    <property type="entry name" value="Ribonuclease H-like"/>
    <property type="match status" value="1"/>
</dbReference>
<evidence type="ECO:0000259" key="11">
    <source>
        <dbReference type="PROSITE" id="PS50175"/>
    </source>
</evidence>
<dbReference type="InterPro" id="IPR016197">
    <property type="entry name" value="Chromo-like_dom_sf"/>
</dbReference>
<dbReference type="Pfam" id="PF00078">
    <property type="entry name" value="RVT_1"/>
    <property type="match status" value="1"/>
</dbReference>
<dbReference type="PROSITE" id="PS50878">
    <property type="entry name" value="RT_POL"/>
    <property type="match status" value="1"/>
</dbReference>
<dbReference type="InterPro" id="IPR036397">
    <property type="entry name" value="RNaseH_sf"/>
</dbReference>
<dbReference type="InterPro" id="IPR043502">
    <property type="entry name" value="DNA/RNA_pol_sf"/>
</dbReference>
<evidence type="ECO:0000259" key="13">
    <source>
        <dbReference type="PROSITE" id="PS50994"/>
    </source>
</evidence>